<dbReference type="SUPFAM" id="SSF53448">
    <property type="entry name" value="Nucleotide-diphospho-sugar transferases"/>
    <property type="match status" value="1"/>
</dbReference>
<dbReference type="KEGG" id="bpg:Bathy11g02440"/>
<proteinExistence type="predicted"/>
<sequence>MPITTTKNNINKRKRNDFEKNEDDSDDKGQFDVSVLLPVHNALPHLTSCLLCLFAQEKVRLEIIIVDDSSTDGSFERIGVCKRAYETLKEGEGGEWKLTEDEKEEKEDVGNDFYANKVECNLREEFAHLEEEERGNDDTYERIVRKYCKGKRHKIILRKLERSKEVRSGQGLALNLAYSLSTCEYVAEMEADDMRPQRCFYELLNALKLREDLDATFSQISLIGDLPSSNAPQEGWIGMERFRRWQNSLTCGTTEMAPGRYIEIPAMRASGCYRRSFLEKKMNLNKEGEGGIRIYDDLWRIGDEVVDFAVSEEQRTCSSLKRNPNHWWPVDVSFLHRAFNSGMRCHKVERPMYWWRQYAKQSTKVHDRCSLERLRAAKVHYMLKEDGPLGFAALFTADGDTDAEVRDVDALANSSEPDSSAAKIKNSPRGSKEQKKLIIRVFGRGETLNAYVADINREIELIRAKEKEEHYARHKKPLDATATITTTDEDDDTYQPKLLYVVEKRDEMPGLPKRKRSKENGLDKNTKLCRLFAFGMQKAREKILRVMRDDFDTGGLDWFVA</sequence>
<organism evidence="3 4">
    <name type="scientific">Bathycoccus prasinos</name>
    <dbReference type="NCBI Taxonomy" id="41875"/>
    <lineage>
        <taxon>Eukaryota</taxon>
        <taxon>Viridiplantae</taxon>
        <taxon>Chlorophyta</taxon>
        <taxon>Mamiellophyceae</taxon>
        <taxon>Mamiellales</taxon>
        <taxon>Bathycoccaceae</taxon>
        <taxon>Bathycoccus</taxon>
    </lineage>
</organism>
<evidence type="ECO:0000259" key="2">
    <source>
        <dbReference type="Pfam" id="PF00535"/>
    </source>
</evidence>
<dbReference type="InterPro" id="IPR029044">
    <property type="entry name" value="Nucleotide-diphossugar_trans"/>
</dbReference>
<dbReference type="OrthoDB" id="421718at2759"/>
<dbReference type="Pfam" id="PF00535">
    <property type="entry name" value="Glycos_transf_2"/>
    <property type="match status" value="1"/>
</dbReference>
<accession>K8FA51</accession>
<feature type="region of interest" description="Disordered" evidence="1">
    <location>
        <begin position="1"/>
        <end position="27"/>
    </location>
</feature>
<keyword evidence="4" id="KW-1185">Reference proteome</keyword>
<gene>
    <name evidence="3" type="ordered locus">Bathy11g02440</name>
</gene>
<feature type="domain" description="Glycosyltransferase 2-like" evidence="2">
    <location>
        <begin position="34"/>
        <end position="74"/>
    </location>
</feature>
<evidence type="ECO:0000313" key="4">
    <source>
        <dbReference type="Proteomes" id="UP000198341"/>
    </source>
</evidence>
<protein>
    <recommendedName>
        <fullName evidence="2">Glycosyltransferase 2-like domain-containing protein</fullName>
    </recommendedName>
</protein>
<dbReference type="eggNOG" id="ENOG502S4Y1">
    <property type="taxonomic scope" value="Eukaryota"/>
</dbReference>
<dbReference type="Gene3D" id="3.90.550.10">
    <property type="entry name" value="Spore Coat Polysaccharide Biosynthesis Protein SpsA, Chain A"/>
    <property type="match status" value="2"/>
</dbReference>
<dbReference type="PANTHER" id="PTHR22916:SF3">
    <property type="entry name" value="UDP-GLCNAC:BETAGAL BETA-1,3-N-ACETYLGLUCOSAMINYLTRANSFERASE-LIKE PROTEIN 1"/>
    <property type="match status" value="1"/>
</dbReference>
<dbReference type="Proteomes" id="UP000198341">
    <property type="component" value="Chromosome 11"/>
</dbReference>
<evidence type="ECO:0000256" key="1">
    <source>
        <dbReference type="SAM" id="MobiDB-lite"/>
    </source>
</evidence>
<name>K8FA51_9CHLO</name>
<dbReference type="GeneID" id="19012924"/>
<dbReference type="PANTHER" id="PTHR22916">
    <property type="entry name" value="GLYCOSYLTRANSFERASE"/>
    <property type="match status" value="1"/>
</dbReference>
<dbReference type="AlphaFoldDB" id="K8FA51"/>
<dbReference type="EMBL" id="FO082268">
    <property type="protein sequence ID" value="CCO18478.1"/>
    <property type="molecule type" value="Genomic_DNA"/>
</dbReference>
<dbReference type="InterPro" id="IPR001173">
    <property type="entry name" value="Glyco_trans_2-like"/>
</dbReference>
<dbReference type="RefSeq" id="XP_007510133.1">
    <property type="nucleotide sequence ID" value="XM_007510071.1"/>
</dbReference>
<evidence type="ECO:0000313" key="3">
    <source>
        <dbReference type="EMBL" id="CCO18478.1"/>
    </source>
</evidence>
<reference evidence="3 4" key="1">
    <citation type="submission" date="2011-10" db="EMBL/GenBank/DDBJ databases">
        <authorList>
            <person name="Genoscope - CEA"/>
        </authorList>
    </citation>
    <scope>NUCLEOTIDE SEQUENCE [LARGE SCALE GENOMIC DNA]</scope>
    <source>
        <strain evidence="3 4">RCC 1105</strain>
    </source>
</reference>
<dbReference type="GO" id="GO:0016758">
    <property type="term" value="F:hexosyltransferase activity"/>
    <property type="evidence" value="ECO:0007669"/>
    <property type="project" value="UniProtKB-ARBA"/>
</dbReference>
<dbReference type="CDD" id="cd00761">
    <property type="entry name" value="Glyco_tranf_GTA_type"/>
    <property type="match status" value="1"/>
</dbReference>